<keyword evidence="1" id="KW-0175">Coiled coil</keyword>
<organism evidence="2 3">
    <name type="scientific">Sulfurovum zhangzhouensis</name>
    <dbReference type="NCBI Taxonomy" id="3019067"/>
    <lineage>
        <taxon>Bacteria</taxon>
        <taxon>Pseudomonadati</taxon>
        <taxon>Campylobacterota</taxon>
        <taxon>Epsilonproteobacteria</taxon>
        <taxon>Campylobacterales</taxon>
        <taxon>Sulfurovaceae</taxon>
        <taxon>Sulfurovum</taxon>
    </lineage>
</organism>
<feature type="coiled-coil region" evidence="1">
    <location>
        <begin position="1142"/>
        <end position="1169"/>
    </location>
</feature>
<sequence length="1183" mass="129671">MAKTLKLHLKVDAQTGKITQVSDEFVTFHNRVKQTGEGVSDLKTKLLKIGAALGGVYLIKKAFDVAADAMGSFSETSSQFEQYENRMSAFTNSVEEQKSELIRARNFALEYRQAIDKTTETLLLMKNYGLKDTNEQLKIYANTALGAGKSVEQFAEAMADALTGENERLKEFGIKASQQGQKVAYTWTDSSGQARNIIIQNNKDVIDSTLTAIFNEKYVGQLEKYKNSWAGIGQGMKNTWTQFKLQVADEGLLAYFKNLGENFSQYVGAGFKDGTVSAKQFADDTISFINAIIKGIGFLVKALSGFANLMRTVYAGYLKLDGFIGGGLNEMAVNNSKDKIKELERILKEKDFGAFSNQNQHITEINLVKEKKALAEYTKEQNKYNDIRKEGDALLEKTEKSQENINQLIEDAISLSTKAASSTGSTQSEIDKVNEKIKKEQEELRKQLLGMGAGFGSSAQDDEKAAKAAAKAAEKYAKEFAKARDRLAEARLSDEEKQLKKLGDDLNDLGQYLTQAELSEIYESEINKMKKETKSLGEVLEQTFQDAFDAILHGDFKAGFTSLIKGSIDTMTIGVSDSISGGLSAFIDGKGISGFTSAFSGLSIGNWIAAAASLLGGLFSSTVSQAQIDAATGRSDWSDESIRNLTDAFENAQYPMLEVTYKMSKYLRSMESNFGRVALAITGKTSTAGVDLTGVNFSDTYKEGFLGFSSKSVSLLGTGLAFELQTLAEMMNEAELSVRGYTSTLVQESSWWGLSSDTYTKTTFKNLPKGVVQDIASSFAYGFEAIMTAGVSLGLEESNLREALENAKINIGKVDFTGLSPDEVSQRLSEVMSEALSGVVMGVEDFSILVNRYAKSSEYALETLGRLALEFDQASFQFGLIGKDFTNGGLIDVTKTVEVELTRTLDRWGNVVENGVEYSTGQWGELFNQANIETNTLLRQFFSTTTETYTEMMDVIVKETYTAQMQILDIVESAGGLQSFNDAMTAFMTNFYTDAEQVDFITKSVQASFNTLGISMPKTNAEFRTLLETMDTSTEEGAYLYGQVLLLSESFAQMSHATEQLSSSVSASIKEIADAWLGNLSYLTLQQKAEYASGYLKIASSSQGAIDTAEAARAAAEIALKTSATKDEYIPYFERYIAELSKQEEDATNRDLLNEIKELKQEVINLQEVTIEAAINSGTGTNG</sequence>
<accession>A0ABT7QZ61</accession>
<dbReference type="RefSeq" id="WP_289413823.1">
    <property type="nucleotide sequence ID" value="NZ_JAQIBD010000002.1"/>
</dbReference>
<feature type="coiled-coil region" evidence="1">
    <location>
        <begin position="423"/>
        <end position="493"/>
    </location>
</feature>
<protein>
    <submittedName>
        <fullName evidence="2">Uncharacterized protein</fullName>
    </submittedName>
</protein>
<gene>
    <name evidence="2" type="ORF">PGH07_07785</name>
</gene>
<evidence type="ECO:0000256" key="1">
    <source>
        <dbReference type="SAM" id="Coils"/>
    </source>
</evidence>
<evidence type="ECO:0000313" key="2">
    <source>
        <dbReference type="EMBL" id="MDM5272077.1"/>
    </source>
</evidence>
<reference evidence="2" key="1">
    <citation type="submission" date="2023-01" db="EMBL/GenBank/DDBJ databases">
        <title>Sulfurovum sp. zt1-1 genome assembly.</title>
        <authorList>
            <person name="Wang J."/>
        </authorList>
    </citation>
    <scope>NUCLEOTIDE SEQUENCE</scope>
    <source>
        <strain evidence="2">Zt1-1</strain>
    </source>
</reference>
<evidence type="ECO:0000313" key="3">
    <source>
        <dbReference type="Proteomes" id="UP001169069"/>
    </source>
</evidence>
<dbReference type="Proteomes" id="UP001169069">
    <property type="component" value="Unassembled WGS sequence"/>
</dbReference>
<proteinExistence type="predicted"/>
<name>A0ABT7QZ61_9BACT</name>
<keyword evidence="3" id="KW-1185">Reference proteome</keyword>
<dbReference type="EMBL" id="JAQIBD010000002">
    <property type="protein sequence ID" value="MDM5272077.1"/>
    <property type="molecule type" value="Genomic_DNA"/>
</dbReference>
<comment type="caution">
    <text evidence="2">The sequence shown here is derived from an EMBL/GenBank/DDBJ whole genome shotgun (WGS) entry which is preliminary data.</text>
</comment>